<proteinExistence type="inferred from homology"/>
<dbReference type="InterPro" id="IPR013107">
    <property type="entry name" value="Acyl-CoA_DH_C"/>
</dbReference>
<dbReference type="InterPro" id="IPR046373">
    <property type="entry name" value="Acyl-CoA_Oxase/DH_mid-dom_sf"/>
</dbReference>
<evidence type="ECO:0000259" key="4">
    <source>
        <dbReference type="Pfam" id="PF08028"/>
    </source>
</evidence>
<dbReference type="SUPFAM" id="SSF47203">
    <property type="entry name" value="Acyl-CoA dehydrogenase C-terminal domain-like"/>
    <property type="match status" value="1"/>
</dbReference>
<dbReference type="PIRSF" id="PIRSF016578">
    <property type="entry name" value="HsaA"/>
    <property type="match status" value="1"/>
</dbReference>
<gene>
    <name evidence="5" type="ORF">ACFOGI_16335</name>
</gene>
<dbReference type="InterPro" id="IPR037069">
    <property type="entry name" value="AcylCoA_DH/ox_N_sf"/>
</dbReference>
<dbReference type="Gene3D" id="2.40.110.10">
    <property type="entry name" value="Butyryl-CoA Dehydrogenase, subunit A, domain 2"/>
    <property type="match status" value="1"/>
</dbReference>
<comment type="similarity">
    <text evidence="2">Belongs to the HpaH/HsaA monooxygenase family.</text>
</comment>
<feature type="domain" description="Acyl-CoA dehydrogenase/oxidase N-terminal" evidence="3">
    <location>
        <begin position="23"/>
        <end position="105"/>
    </location>
</feature>
<evidence type="ECO:0000313" key="6">
    <source>
        <dbReference type="Proteomes" id="UP001595279"/>
    </source>
</evidence>
<dbReference type="Pfam" id="PF02771">
    <property type="entry name" value="Acyl-CoA_dh_N"/>
    <property type="match status" value="1"/>
</dbReference>
<evidence type="ECO:0000256" key="2">
    <source>
        <dbReference type="ARBA" id="ARBA00049661"/>
    </source>
</evidence>
<organism evidence="5 6">
    <name type="scientific">Virgibacillus xinjiangensis</name>
    <dbReference type="NCBI Taxonomy" id="393090"/>
    <lineage>
        <taxon>Bacteria</taxon>
        <taxon>Bacillati</taxon>
        <taxon>Bacillota</taxon>
        <taxon>Bacilli</taxon>
        <taxon>Bacillales</taxon>
        <taxon>Bacillaceae</taxon>
        <taxon>Virgibacillus</taxon>
    </lineage>
</organism>
<evidence type="ECO:0000259" key="3">
    <source>
        <dbReference type="Pfam" id="PF02771"/>
    </source>
</evidence>
<comment type="caution">
    <text evidence="5">The sequence shown here is derived from an EMBL/GenBank/DDBJ whole genome shotgun (WGS) entry which is preliminary data.</text>
</comment>
<evidence type="ECO:0000256" key="1">
    <source>
        <dbReference type="ARBA" id="ARBA00023002"/>
    </source>
</evidence>
<protein>
    <submittedName>
        <fullName evidence="5">Acyl-CoA dehydrogenase family protein</fullName>
    </submittedName>
</protein>
<dbReference type="SUPFAM" id="SSF56645">
    <property type="entry name" value="Acyl-CoA dehydrogenase NM domain-like"/>
    <property type="match status" value="1"/>
</dbReference>
<dbReference type="InterPro" id="IPR009100">
    <property type="entry name" value="AcylCoA_DH/oxidase_NM_dom_sf"/>
</dbReference>
<dbReference type="RefSeq" id="WP_390274911.1">
    <property type="nucleotide sequence ID" value="NZ_JBHRSA010000058.1"/>
</dbReference>
<sequence length="396" mass="44317">MSQDTLVTREELVSRASSLIPNLRERAEETERIGRMPEATLEELTKEGIIKVFQPKIYNGYQENMRTFVDVVTEIGRGCGSTAWFVSLTNIRSFMASYAFGKKALDEIFTKDNPILAGNFKPIKIDIEETEGGYFIKEAQWPFVSGCLHADWLYFGVPVDDGNGGKEMAIIIVPRKDATILDDWNVMGLKGSGSNSVRLENVFVPKHRVSLDRLASKGHYTAPELKDVPVYRTPFVPALTLSIVAPALGMAKAAMDIHMERVMKAGIGNTYYSKQSEATVTHFQIANAQLKIDSAELHLHRAVDMMDSFAEQGKKMEQADVVKVKADFGYVNQLCKEAIDELVAGAGSIFAYNKNPLQRVYRDYMAFHLHGFITPSSLIETYGRVLCDQEPNTYFL</sequence>
<dbReference type="InterPro" id="IPR013786">
    <property type="entry name" value="AcylCoA_DH/ox_N"/>
</dbReference>
<dbReference type="InterPro" id="IPR036250">
    <property type="entry name" value="AcylCo_DH-like_C"/>
</dbReference>
<dbReference type="EMBL" id="JBHRSA010000058">
    <property type="protein sequence ID" value="MFC3041804.1"/>
    <property type="molecule type" value="Genomic_DNA"/>
</dbReference>
<dbReference type="Proteomes" id="UP001595279">
    <property type="component" value="Unassembled WGS sequence"/>
</dbReference>
<feature type="domain" description="Acyl-CoA dehydrogenase C-terminal" evidence="4">
    <location>
        <begin position="242"/>
        <end position="373"/>
    </location>
</feature>
<evidence type="ECO:0000313" key="5">
    <source>
        <dbReference type="EMBL" id="MFC3041804.1"/>
    </source>
</evidence>
<keyword evidence="6" id="KW-1185">Reference proteome</keyword>
<name>A0ABV7D048_9BACI</name>
<dbReference type="PANTHER" id="PTHR48083">
    <property type="entry name" value="MEDIUM-CHAIN SPECIFIC ACYL-COA DEHYDROGENASE, MITOCHONDRIAL-RELATED"/>
    <property type="match status" value="1"/>
</dbReference>
<dbReference type="Gene3D" id="1.20.140.10">
    <property type="entry name" value="Butyryl-CoA Dehydrogenase, subunit A, domain 3"/>
    <property type="match status" value="1"/>
</dbReference>
<reference evidence="6" key="1">
    <citation type="journal article" date="2019" name="Int. J. Syst. Evol. Microbiol.">
        <title>The Global Catalogue of Microorganisms (GCM) 10K type strain sequencing project: providing services to taxonomists for standard genome sequencing and annotation.</title>
        <authorList>
            <consortium name="The Broad Institute Genomics Platform"/>
            <consortium name="The Broad Institute Genome Sequencing Center for Infectious Disease"/>
            <person name="Wu L."/>
            <person name="Ma J."/>
        </authorList>
    </citation>
    <scope>NUCLEOTIDE SEQUENCE [LARGE SCALE GENOMIC DNA]</scope>
    <source>
        <strain evidence="6">KCTC 13128</strain>
    </source>
</reference>
<dbReference type="PANTHER" id="PTHR48083:SF19">
    <property type="entry name" value="FLAVIN-DEPENDENT MONOOXYGENASE, OXYGENASE SUBUNIT HSAA"/>
    <property type="match status" value="1"/>
</dbReference>
<dbReference type="Pfam" id="PF08028">
    <property type="entry name" value="Acyl-CoA_dh_2"/>
    <property type="match status" value="1"/>
</dbReference>
<dbReference type="InterPro" id="IPR050741">
    <property type="entry name" value="Acyl-CoA_dehydrogenase"/>
</dbReference>
<dbReference type="Gene3D" id="1.10.540.10">
    <property type="entry name" value="Acyl-CoA dehydrogenase/oxidase, N-terminal domain"/>
    <property type="match status" value="1"/>
</dbReference>
<accession>A0ABV7D048</accession>
<keyword evidence="1" id="KW-0560">Oxidoreductase</keyword>